<feature type="transmembrane region" description="Helical" evidence="8">
    <location>
        <begin position="136"/>
        <end position="162"/>
    </location>
</feature>
<feature type="transmembrane region" description="Helical" evidence="8">
    <location>
        <begin position="103"/>
        <end position="124"/>
    </location>
</feature>
<keyword evidence="3" id="KW-1003">Cell membrane</keyword>
<evidence type="ECO:0000256" key="2">
    <source>
        <dbReference type="ARBA" id="ARBA00022448"/>
    </source>
</evidence>
<evidence type="ECO:0000256" key="1">
    <source>
        <dbReference type="ARBA" id="ARBA00004651"/>
    </source>
</evidence>
<feature type="compositionally biased region" description="Basic and acidic residues" evidence="7">
    <location>
        <begin position="642"/>
        <end position="652"/>
    </location>
</feature>
<keyword evidence="6 8" id="KW-0472">Membrane</keyword>
<feature type="transmembrane region" description="Helical" evidence="8">
    <location>
        <begin position="609"/>
        <end position="627"/>
    </location>
</feature>
<feature type="transmembrane region" description="Helical" evidence="8">
    <location>
        <begin position="168"/>
        <end position="188"/>
    </location>
</feature>
<dbReference type="Pfam" id="PF07690">
    <property type="entry name" value="MFS_1"/>
    <property type="match status" value="1"/>
</dbReference>
<feature type="transmembrane region" description="Helical" evidence="8">
    <location>
        <begin position="225"/>
        <end position="248"/>
    </location>
</feature>
<reference evidence="10 11" key="1">
    <citation type="submission" date="2023-09" db="EMBL/GenBank/DDBJ databases">
        <title>Microbacterium fusihabitans sp. nov., Microbacterium phycihabitans sp. nov., and Microbacterium cervinum sp. nov., isolated from dried seaweeds of beach.</title>
        <authorList>
            <person name="Lee S.D."/>
        </authorList>
    </citation>
    <scope>NUCLEOTIDE SEQUENCE [LARGE SCALE GENOMIC DNA]</scope>
    <source>
        <strain evidence="10 11">KSW2-21</strain>
    </source>
</reference>
<evidence type="ECO:0000256" key="5">
    <source>
        <dbReference type="ARBA" id="ARBA00022989"/>
    </source>
</evidence>
<name>A0ABU3RSN8_9MICO</name>
<evidence type="ECO:0000256" key="8">
    <source>
        <dbReference type="SAM" id="Phobius"/>
    </source>
</evidence>
<dbReference type="NCBIfam" id="TIGR00711">
    <property type="entry name" value="efflux_EmrB"/>
    <property type="match status" value="1"/>
</dbReference>
<feature type="transmembrane region" description="Helical" evidence="8">
    <location>
        <begin position="200"/>
        <end position="219"/>
    </location>
</feature>
<gene>
    <name evidence="10" type="ORF">RWH43_03965</name>
</gene>
<dbReference type="SUPFAM" id="SSF103473">
    <property type="entry name" value="MFS general substrate transporter"/>
    <property type="match status" value="1"/>
</dbReference>
<evidence type="ECO:0000256" key="3">
    <source>
        <dbReference type="ARBA" id="ARBA00022475"/>
    </source>
</evidence>
<keyword evidence="4 8" id="KW-0812">Transmembrane</keyword>
<keyword evidence="2" id="KW-0813">Transport</keyword>
<dbReference type="EMBL" id="JAWDIU010000001">
    <property type="protein sequence ID" value="MDU0325906.1"/>
    <property type="molecule type" value="Genomic_DNA"/>
</dbReference>
<feature type="transmembrane region" description="Helical" evidence="8">
    <location>
        <begin position="335"/>
        <end position="354"/>
    </location>
</feature>
<dbReference type="InterPro" id="IPR020846">
    <property type="entry name" value="MFS_dom"/>
</dbReference>
<evidence type="ECO:0000256" key="6">
    <source>
        <dbReference type="ARBA" id="ARBA00023136"/>
    </source>
</evidence>
<protein>
    <submittedName>
        <fullName evidence="10">MDR family MFS transporter</fullName>
    </submittedName>
</protein>
<sequence>MTHRMIMFVIFGLMAGMFLSALDQTVVGTSIRTIGDDLQGLSLQAWVTTAYLIVSTISTPIYGKLSDIFGRRPLFLIAILIFIIGSVLASFSTSMVELAAFRAIQGLGAGGLMSMPLAIMGDILAPRERAKYQGYFLAVFGISSVIGPLVGGLFAGASQILFITGWRWVFLINVPIGIVALAIVWRFLHIPKQPRHSVRIDWWGATTVIVALVPLLLVAEQGREWGWGSPIAIACYVIGALGILAFVIAETAMKDDALIPLKLFRSPTFSMATIIGVLVGFGMFGAMLTLPLYLQLVLGSSPTQSGFEMLPMILGLMIASIASGQIIARTGRYRMFPILGTALMSIGFFLLTFLKYDSPYWHVAVAMLVIGLGLGQLMQTLTIASQNSVGLRDMGVATSGSTFFRQIGGTLGTAVLLSLLFTLMPSNIIGSFSDRGTLTDALDAAFDPTVSSAPANEKIMSSIYAPIVAQTTQAVTQQAQQGVQQATDAATQAVAAQVAAGQIPAAAQAQATQAAVAQAVQAAATQIQQQVPVARVAADGTVSLDFSNATDRAAFVDTVATTLEDRFTSGDENTSIGGSTLDDTSFLVGADARLTKPFLVGFNNSATTVYWTAMGVVLLAFVLSLFFRTPPLRAKSALQEAADERRGKKEEDERAEEAAAQSGALIAP</sequence>
<feature type="transmembrane region" description="Helical" evidence="8">
    <location>
        <begin position="309"/>
        <end position="328"/>
    </location>
</feature>
<evidence type="ECO:0000313" key="10">
    <source>
        <dbReference type="EMBL" id="MDU0325906.1"/>
    </source>
</evidence>
<feature type="transmembrane region" description="Helical" evidence="8">
    <location>
        <begin position="403"/>
        <end position="424"/>
    </location>
</feature>
<keyword evidence="11" id="KW-1185">Reference proteome</keyword>
<dbReference type="Gene3D" id="1.20.1250.20">
    <property type="entry name" value="MFS general substrate transporter like domains"/>
    <property type="match status" value="1"/>
</dbReference>
<dbReference type="PANTHER" id="PTHR23501:SF197">
    <property type="entry name" value="COMD"/>
    <property type="match status" value="1"/>
</dbReference>
<proteinExistence type="predicted"/>
<dbReference type="InterPro" id="IPR011701">
    <property type="entry name" value="MFS"/>
</dbReference>
<feature type="domain" description="Major facilitator superfamily (MFS) profile" evidence="9">
    <location>
        <begin position="9"/>
        <end position="473"/>
    </location>
</feature>
<evidence type="ECO:0000256" key="7">
    <source>
        <dbReference type="SAM" id="MobiDB-lite"/>
    </source>
</evidence>
<dbReference type="InterPro" id="IPR004638">
    <property type="entry name" value="EmrB-like"/>
</dbReference>
<dbReference type="Proteomes" id="UP001256673">
    <property type="component" value="Unassembled WGS sequence"/>
</dbReference>
<dbReference type="PROSITE" id="PS50850">
    <property type="entry name" value="MFS"/>
    <property type="match status" value="1"/>
</dbReference>
<accession>A0ABU3RSN8</accession>
<feature type="transmembrane region" description="Helical" evidence="8">
    <location>
        <begin position="44"/>
        <end position="62"/>
    </location>
</feature>
<comment type="caution">
    <text evidence="10">The sequence shown here is derived from an EMBL/GenBank/DDBJ whole genome shotgun (WGS) entry which is preliminary data.</text>
</comment>
<evidence type="ECO:0000313" key="11">
    <source>
        <dbReference type="Proteomes" id="UP001256673"/>
    </source>
</evidence>
<dbReference type="CDD" id="cd17502">
    <property type="entry name" value="MFS_Azr1_MDR_like"/>
    <property type="match status" value="1"/>
</dbReference>
<dbReference type="InterPro" id="IPR036259">
    <property type="entry name" value="MFS_trans_sf"/>
</dbReference>
<dbReference type="PANTHER" id="PTHR23501">
    <property type="entry name" value="MAJOR FACILITATOR SUPERFAMILY"/>
    <property type="match status" value="1"/>
</dbReference>
<dbReference type="Gene3D" id="1.20.1720.10">
    <property type="entry name" value="Multidrug resistance protein D"/>
    <property type="match status" value="1"/>
</dbReference>
<feature type="region of interest" description="Disordered" evidence="7">
    <location>
        <begin position="637"/>
        <end position="668"/>
    </location>
</feature>
<evidence type="ECO:0000256" key="4">
    <source>
        <dbReference type="ARBA" id="ARBA00022692"/>
    </source>
</evidence>
<comment type="subcellular location">
    <subcellularLocation>
        <location evidence="1">Cell membrane</location>
        <topology evidence="1">Multi-pass membrane protein</topology>
    </subcellularLocation>
</comment>
<feature type="transmembrane region" description="Helical" evidence="8">
    <location>
        <begin position="360"/>
        <end position="382"/>
    </location>
</feature>
<organism evidence="10 11">
    <name type="scientific">Microbacterium algihabitans</name>
    <dbReference type="NCBI Taxonomy" id="3075992"/>
    <lineage>
        <taxon>Bacteria</taxon>
        <taxon>Bacillati</taxon>
        <taxon>Actinomycetota</taxon>
        <taxon>Actinomycetes</taxon>
        <taxon>Micrococcales</taxon>
        <taxon>Microbacteriaceae</taxon>
        <taxon>Microbacterium</taxon>
    </lineage>
</organism>
<feature type="transmembrane region" description="Helical" evidence="8">
    <location>
        <begin position="269"/>
        <end position="294"/>
    </location>
</feature>
<keyword evidence="5 8" id="KW-1133">Transmembrane helix</keyword>
<evidence type="ECO:0000259" key="9">
    <source>
        <dbReference type="PROSITE" id="PS50850"/>
    </source>
</evidence>
<feature type="transmembrane region" description="Helical" evidence="8">
    <location>
        <begin position="74"/>
        <end position="91"/>
    </location>
</feature>